<dbReference type="Gene3D" id="3.90.1150.10">
    <property type="entry name" value="Aspartate Aminotransferase, domain 1"/>
    <property type="match status" value="1"/>
</dbReference>
<dbReference type="InterPro" id="IPR015422">
    <property type="entry name" value="PyrdxlP-dep_Trfase_small"/>
</dbReference>
<dbReference type="InterPro" id="IPR006235">
    <property type="entry name" value="OAc-hSer/O-AcSer_sulfhydrylase"/>
</dbReference>
<dbReference type="EC" id="2.5.1.49" evidence="6"/>
<evidence type="ECO:0000256" key="5">
    <source>
        <dbReference type="RuleBase" id="RU362118"/>
    </source>
</evidence>
<dbReference type="OrthoDB" id="9790858at2"/>
<organism evidence="6 7">
    <name type="scientific">Telmatospirillum siberiense</name>
    <dbReference type="NCBI Taxonomy" id="382514"/>
    <lineage>
        <taxon>Bacteria</taxon>
        <taxon>Pseudomonadati</taxon>
        <taxon>Pseudomonadota</taxon>
        <taxon>Alphaproteobacteria</taxon>
        <taxon>Rhodospirillales</taxon>
        <taxon>Rhodospirillaceae</taxon>
        <taxon>Telmatospirillum</taxon>
    </lineage>
</organism>
<keyword evidence="3 6" id="KW-0808">Transferase</keyword>
<keyword evidence="4 5" id="KW-0663">Pyridoxal phosphate</keyword>
<dbReference type="GO" id="GO:0003961">
    <property type="term" value="F:O-acetylhomoserine aminocarboxypropyltransferase activity"/>
    <property type="evidence" value="ECO:0007669"/>
    <property type="project" value="UniProtKB-EC"/>
</dbReference>
<dbReference type="RefSeq" id="WP_101250612.1">
    <property type="nucleotide sequence ID" value="NZ_PIUM01000010.1"/>
</dbReference>
<evidence type="ECO:0000256" key="2">
    <source>
        <dbReference type="ARBA" id="ARBA00009077"/>
    </source>
</evidence>
<dbReference type="Pfam" id="PF01053">
    <property type="entry name" value="Cys_Met_Meta_PP"/>
    <property type="match status" value="1"/>
</dbReference>
<dbReference type="GO" id="GO:0071269">
    <property type="term" value="P:L-homocysteine biosynthetic process"/>
    <property type="evidence" value="ECO:0007669"/>
    <property type="project" value="TreeGrafter"/>
</dbReference>
<dbReference type="GO" id="GO:0019346">
    <property type="term" value="P:transsulfuration"/>
    <property type="evidence" value="ECO:0007669"/>
    <property type="project" value="InterPro"/>
</dbReference>
<gene>
    <name evidence="6" type="ORF">CWS72_10780</name>
</gene>
<dbReference type="GO" id="GO:0006535">
    <property type="term" value="P:cysteine biosynthetic process from serine"/>
    <property type="evidence" value="ECO:0007669"/>
    <property type="project" value="TreeGrafter"/>
</dbReference>
<sequence>MTATIKAPPYSATLALHGGTFRSDPASGAVAVPIYQSTSYQFRDTAEAERLFALRQVGYTYTRTSNPTRDIVERRLAALEGGAGALIVASGVSARLYALLNLAQAGDNIVLSRDIAGADVLAEQLTRFRIEPRWAASPDAEGFLRATDGNTRVYFAETLPLRDLVLFPIRDVARAADRAGIPLIIDNSALPILVRPIESGAAIVIYRTAGPLVGHSTVSPGVLIDAGTFAWTDHAGRFPALTAPDDSYHGEIWTEVAARFKVPLAYLMRARMRLLRDFGDTVSPFDVFMLAQGVETLPLRMRTHTENAFRAAEILKKRTDVGTICYPGVGSLLSFLPTGGISRARRFLDALEMIRPSGEPGSIRSAASLSAESPDGTILLSIGLEHPEDVGSDLKQALDRSAA</sequence>
<name>A0A2N3PVY6_9PROT</name>
<dbReference type="PIRSF" id="PIRSF001434">
    <property type="entry name" value="CGS"/>
    <property type="match status" value="1"/>
</dbReference>
<dbReference type="InterPro" id="IPR000277">
    <property type="entry name" value="Cys/Met-Metab_PyrdxlP-dep_enz"/>
</dbReference>
<evidence type="ECO:0000256" key="1">
    <source>
        <dbReference type="ARBA" id="ARBA00001933"/>
    </source>
</evidence>
<dbReference type="PANTHER" id="PTHR43797">
    <property type="entry name" value="HOMOCYSTEINE/CYSTEINE SYNTHASE"/>
    <property type="match status" value="1"/>
</dbReference>
<accession>A0A2N3PVY6</accession>
<dbReference type="InterPro" id="IPR015424">
    <property type="entry name" value="PyrdxlP-dep_Trfase"/>
</dbReference>
<proteinExistence type="inferred from homology"/>
<evidence type="ECO:0000256" key="3">
    <source>
        <dbReference type="ARBA" id="ARBA00022679"/>
    </source>
</evidence>
<comment type="cofactor">
    <cofactor evidence="1 5">
        <name>pyridoxal 5'-phosphate</name>
        <dbReference type="ChEBI" id="CHEBI:597326"/>
    </cofactor>
</comment>
<comment type="similarity">
    <text evidence="2 5">Belongs to the trans-sulfuration enzymes family.</text>
</comment>
<dbReference type="SUPFAM" id="SSF53383">
    <property type="entry name" value="PLP-dependent transferases"/>
    <property type="match status" value="1"/>
</dbReference>
<dbReference type="Proteomes" id="UP000233293">
    <property type="component" value="Unassembled WGS sequence"/>
</dbReference>
<dbReference type="GO" id="GO:0004124">
    <property type="term" value="F:cysteine synthase activity"/>
    <property type="evidence" value="ECO:0007669"/>
    <property type="project" value="TreeGrafter"/>
</dbReference>
<dbReference type="GO" id="GO:0005737">
    <property type="term" value="C:cytoplasm"/>
    <property type="evidence" value="ECO:0007669"/>
    <property type="project" value="TreeGrafter"/>
</dbReference>
<comment type="caution">
    <text evidence="6">The sequence shown here is derived from an EMBL/GenBank/DDBJ whole genome shotgun (WGS) entry which is preliminary data.</text>
</comment>
<dbReference type="EMBL" id="PIUM01000010">
    <property type="protein sequence ID" value="PKU24576.1"/>
    <property type="molecule type" value="Genomic_DNA"/>
</dbReference>
<dbReference type="AlphaFoldDB" id="A0A2N3PVY6"/>
<dbReference type="InterPro" id="IPR015421">
    <property type="entry name" value="PyrdxlP-dep_Trfase_major"/>
</dbReference>
<evidence type="ECO:0000256" key="4">
    <source>
        <dbReference type="ARBA" id="ARBA00022898"/>
    </source>
</evidence>
<evidence type="ECO:0000313" key="6">
    <source>
        <dbReference type="EMBL" id="PKU24576.1"/>
    </source>
</evidence>
<dbReference type="GO" id="GO:0030170">
    <property type="term" value="F:pyridoxal phosphate binding"/>
    <property type="evidence" value="ECO:0007669"/>
    <property type="project" value="InterPro"/>
</dbReference>
<dbReference type="PANTHER" id="PTHR43797:SF2">
    <property type="entry name" value="HOMOCYSTEINE_CYSTEINE SYNTHASE"/>
    <property type="match status" value="1"/>
</dbReference>
<evidence type="ECO:0000313" key="7">
    <source>
        <dbReference type="Proteomes" id="UP000233293"/>
    </source>
</evidence>
<reference evidence="7" key="1">
    <citation type="submission" date="2017-12" db="EMBL/GenBank/DDBJ databases">
        <title>Draft genome sequence of Telmatospirillum siberiense 26-4b1T, an acidotolerant peatland alphaproteobacterium potentially involved in sulfur cycling.</title>
        <authorList>
            <person name="Hausmann B."/>
            <person name="Pjevac P."/>
            <person name="Schreck K."/>
            <person name="Herbold C.W."/>
            <person name="Daims H."/>
            <person name="Wagner M."/>
            <person name="Pester M."/>
            <person name="Loy A."/>
        </authorList>
    </citation>
    <scope>NUCLEOTIDE SEQUENCE [LARGE SCALE GENOMIC DNA]</scope>
    <source>
        <strain evidence="7">26-4b1</strain>
    </source>
</reference>
<protein>
    <submittedName>
        <fullName evidence="6">O-acetylhomoserine aminocarboxypropyltransferase</fullName>
        <ecNumber evidence="6">2.5.1.49</ecNumber>
    </submittedName>
</protein>
<keyword evidence="7" id="KW-1185">Reference proteome</keyword>
<dbReference type="Gene3D" id="3.40.640.10">
    <property type="entry name" value="Type I PLP-dependent aspartate aminotransferase-like (Major domain)"/>
    <property type="match status" value="1"/>
</dbReference>